<dbReference type="GO" id="GO:0005737">
    <property type="term" value="C:cytoplasm"/>
    <property type="evidence" value="ECO:0007669"/>
    <property type="project" value="UniProtKB-SubCell"/>
</dbReference>
<keyword evidence="5" id="KW-0677">Repeat</keyword>
<gene>
    <name evidence="9" type="ORF">BINO364_LOCUS6519</name>
</gene>
<dbReference type="InterPro" id="IPR001680">
    <property type="entry name" value="WD40_rpt"/>
</dbReference>
<dbReference type="Proteomes" id="UP000838878">
    <property type="component" value="Chromosome 14"/>
</dbReference>
<dbReference type="InterPro" id="IPR036322">
    <property type="entry name" value="WD40_repeat_dom_sf"/>
</dbReference>
<reference evidence="9" key="1">
    <citation type="submission" date="2021-12" db="EMBL/GenBank/DDBJ databases">
        <authorList>
            <person name="Martin H S."/>
        </authorList>
    </citation>
    <scope>NUCLEOTIDE SEQUENCE</scope>
</reference>
<evidence type="ECO:0000256" key="3">
    <source>
        <dbReference type="ARBA" id="ARBA00022574"/>
    </source>
</evidence>
<keyword evidence="4" id="KW-0819">tRNA processing</keyword>
<evidence type="ECO:0000256" key="5">
    <source>
        <dbReference type="ARBA" id="ARBA00022737"/>
    </source>
</evidence>
<dbReference type="Pfam" id="PF00400">
    <property type="entry name" value="WD40"/>
    <property type="match status" value="2"/>
</dbReference>
<comment type="subcellular location">
    <subcellularLocation>
        <location evidence="1">Cytoplasm</location>
    </subcellularLocation>
</comment>
<keyword evidence="10" id="KW-1185">Reference proteome</keyword>
<dbReference type="PROSITE" id="PS50082">
    <property type="entry name" value="WD_REPEATS_2"/>
    <property type="match status" value="1"/>
</dbReference>
<dbReference type="InterPro" id="IPR051973">
    <property type="entry name" value="tRNA_Anticodon_Mtase-Reg"/>
</dbReference>
<organism evidence="9 10">
    <name type="scientific">Brenthis ino</name>
    <name type="common">lesser marbled fritillary</name>
    <dbReference type="NCBI Taxonomy" id="405034"/>
    <lineage>
        <taxon>Eukaryota</taxon>
        <taxon>Metazoa</taxon>
        <taxon>Ecdysozoa</taxon>
        <taxon>Arthropoda</taxon>
        <taxon>Hexapoda</taxon>
        <taxon>Insecta</taxon>
        <taxon>Pterygota</taxon>
        <taxon>Neoptera</taxon>
        <taxon>Endopterygota</taxon>
        <taxon>Lepidoptera</taxon>
        <taxon>Glossata</taxon>
        <taxon>Ditrysia</taxon>
        <taxon>Papilionoidea</taxon>
        <taxon>Nymphalidae</taxon>
        <taxon>Heliconiinae</taxon>
        <taxon>Argynnini</taxon>
        <taxon>Brenthis</taxon>
    </lineage>
</organism>
<evidence type="ECO:0000256" key="4">
    <source>
        <dbReference type="ARBA" id="ARBA00022694"/>
    </source>
</evidence>
<dbReference type="OrthoDB" id="5594999at2759"/>
<evidence type="ECO:0000256" key="7">
    <source>
        <dbReference type="ARBA" id="ARBA00040154"/>
    </source>
</evidence>
<accession>A0A8J9VWM4</accession>
<evidence type="ECO:0000313" key="10">
    <source>
        <dbReference type="Proteomes" id="UP000838878"/>
    </source>
</evidence>
<dbReference type="AlphaFoldDB" id="A0A8J9VWM4"/>
<dbReference type="Gene3D" id="2.130.10.10">
    <property type="entry name" value="YVTN repeat-like/Quinoprotein amine dehydrogenase"/>
    <property type="match status" value="3"/>
</dbReference>
<dbReference type="GO" id="GO:0030488">
    <property type="term" value="P:tRNA methylation"/>
    <property type="evidence" value="ECO:0007669"/>
    <property type="project" value="TreeGrafter"/>
</dbReference>
<dbReference type="PANTHER" id="PTHR14344:SF3">
    <property type="entry name" value="WD REPEAT-CONTAINING PROTEIN 6"/>
    <property type="match status" value="1"/>
</dbReference>
<name>A0A8J9VWM4_9NEOP</name>
<evidence type="ECO:0000256" key="6">
    <source>
        <dbReference type="ARBA" id="ARBA00038255"/>
    </source>
</evidence>
<feature type="repeat" description="WD" evidence="8">
    <location>
        <begin position="179"/>
        <end position="220"/>
    </location>
</feature>
<comment type="similarity">
    <text evidence="6">Belongs to the WD repeat WDR6 family.</text>
</comment>
<feature type="non-terminal residue" evidence="9">
    <location>
        <position position="982"/>
    </location>
</feature>
<dbReference type="EMBL" id="OV170234">
    <property type="protein sequence ID" value="CAH0720267.1"/>
    <property type="molecule type" value="Genomic_DNA"/>
</dbReference>
<protein>
    <recommendedName>
        <fullName evidence="7">tRNA (34-2'-O)-methyltransferase regulator WDR6</fullName>
    </recommendedName>
</protein>
<dbReference type="PANTHER" id="PTHR14344">
    <property type="entry name" value="WD REPEAT PROTEIN"/>
    <property type="match status" value="1"/>
</dbReference>
<evidence type="ECO:0000256" key="2">
    <source>
        <dbReference type="ARBA" id="ARBA00022490"/>
    </source>
</evidence>
<sequence>MSLLTRTDVTAVKIYNQYILAGIGSNVEIFNRDSEKYMQKICTLRGQKIYGIVPSRCFSKLLVFGGKQFTVLTLNDASELEDNCDLLLRETEPLVCDDWIHSGIWLSNDKVALLSAHNIVQIWNSVTQTLEDQYINKENSILYSGLLLKLQDDILVFSGTVFSEVILHLCYAKKSIHYLKGHKGVIFSISCEPEKNIIVTTSDDRSVRVWTINSSNFNYKSKAYWENAKINCLYELYGHTARVMRSCIADDYIISIGEDSRICFWNYQGMLLRKLESHQNACLWSLDTDNKYLVTGGGDCGVILHPLTLVTEYSHKEIITDVLSPKKVDFTARKNIVIMTERNEIIYYNLNAKSSTVYELNHTSTYKLLSVSSCKQIIAVVDMNGKLDIFIENCKKDEISRVIDTTLTLGKILSLQWAGNRHLVLCSDNGNITILASKQNEFEVLQTFLLPPSKERWLTASGISVENKILAVSDRCGHIYIYGFGIKEPLKTFKKVHGKYGATSITIKHNEIITTGRDGSVKYFTYSNESTKYMMAKNLEFQWVEKFLDKEENFVCGFQERTFIVFDLKNNLKLIEVNCGGGHRSWDAVRYFDKVNGYYGEFIKLMYIKNSSLNVELFQLRKITSANIINGTHSKEINCLKTFKNISEIFFISGGEDTTLRISSSNSNVTFKEKANFKQLSSIRTLKTFSLDKNKVLLVSAGGRAQICAKIIIFQTDTNKIMCEEIIDYQIKGTDKERNRNWKNRSIDFDPETRIMDLEISKIDEFNFLINAACSDAVLRIFELKLDEKSMNMVQEIKYHKTCILKTNLFRISNRNVLVTTTTRGFVAFWEINTKIVEIPIFETKTNKSGINCIDIKVIDDNRFLLATGGDDNAIHLVLLQFNEFNSIEVIYSWSSDKFHCSQITGLKIIDNLMISTSIDERITLLKWSANIDIKCEFISQSYSDVPDIQGLDIIDTLSDSIVVCVFGKGVEVIKLSKPMQV</sequence>
<evidence type="ECO:0000256" key="1">
    <source>
        <dbReference type="ARBA" id="ARBA00004496"/>
    </source>
</evidence>
<evidence type="ECO:0000313" key="9">
    <source>
        <dbReference type="EMBL" id="CAH0720267.1"/>
    </source>
</evidence>
<dbReference type="SMART" id="SM00320">
    <property type="entry name" value="WD40"/>
    <property type="match status" value="7"/>
</dbReference>
<proteinExistence type="inferred from homology"/>
<dbReference type="PROSITE" id="PS50294">
    <property type="entry name" value="WD_REPEATS_REGION"/>
    <property type="match status" value="1"/>
</dbReference>
<dbReference type="InterPro" id="IPR015943">
    <property type="entry name" value="WD40/YVTN_repeat-like_dom_sf"/>
</dbReference>
<dbReference type="SUPFAM" id="SSF50978">
    <property type="entry name" value="WD40 repeat-like"/>
    <property type="match status" value="3"/>
</dbReference>
<keyword evidence="2" id="KW-0963">Cytoplasm</keyword>
<keyword evidence="3 8" id="KW-0853">WD repeat</keyword>
<evidence type="ECO:0000256" key="8">
    <source>
        <dbReference type="PROSITE-ProRule" id="PRU00221"/>
    </source>
</evidence>